<evidence type="ECO:0000256" key="8">
    <source>
        <dbReference type="ARBA" id="ARBA00039168"/>
    </source>
</evidence>
<evidence type="ECO:0000256" key="10">
    <source>
        <dbReference type="SAM" id="Phobius"/>
    </source>
</evidence>
<keyword evidence="5 10" id="KW-1133">Transmembrane helix</keyword>
<gene>
    <name evidence="11" type="ORF">CKA81_16865</name>
</gene>
<keyword evidence="12" id="KW-1185">Reference proteome</keyword>
<dbReference type="PANTHER" id="PTHR30561">
    <property type="entry name" value="SMR FAMILY PROTON-DEPENDENT DRUG EFFLUX TRANSPORTER SUGE"/>
    <property type="match status" value="1"/>
</dbReference>
<dbReference type="PANTHER" id="PTHR30561:SF0">
    <property type="entry name" value="GUANIDINIUM EXPORTER"/>
    <property type="match status" value="1"/>
</dbReference>
<keyword evidence="6 10" id="KW-0472">Membrane</keyword>
<keyword evidence="3" id="KW-1003">Cell membrane</keyword>
<dbReference type="EMBL" id="CP022987">
    <property type="protein sequence ID" value="QAA95347.1"/>
    <property type="molecule type" value="Genomic_DNA"/>
</dbReference>
<evidence type="ECO:0000256" key="3">
    <source>
        <dbReference type="ARBA" id="ARBA00022475"/>
    </source>
</evidence>
<feature type="transmembrane region" description="Helical" evidence="10">
    <location>
        <begin position="32"/>
        <end position="51"/>
    </location>
</feature>
<evidence type="ECO:0000313" key="11">
    <source>
        <dbReference type="EMBL" id="QAA95347.1"/>
    </source>
</evidence>
<sequence>MSTVSLAWLYLIVSGLLDVAWAYSIKKTIGFQHLGWNLISLLLLAAFVYLLSKALTLLPLSAAYAVWTAIGIIGSVLVGVVLFHEHLSIARLVFLALVLIGIIGIRLT</sequence>
<organism evidence="11 12">
    <name type="scientific">Pollutimonas thiosulfatoxidans</name>
    <dbReference type="NCBI Taxonomy" id="2028345"/>
    <lineage>
        <taxon>Bacteria</taxon>
        <taxon>Pseudomonadati</taxon>
        <taxon>Pseudomonadota</taxon>
        <taxon>Betaproteobacteria</taxon>
        <taxon>Burkholderiales</taxon>
        <taxon>Alcaligenaceae</taxon>
        <taxon>Pollutimonas</taxon>
    </lineage>
</organism>
<keyword evidence="2" id="KW-0813">Transport</keyword>
<dbReference type="OrthoDB" id="9808638at2"/>
<evidence type="ECO:0000256" key="4">
    <source>
        <dbReference type="ARBA" id="ARBA00022692"/>
    </source>
</evidence>
<reference evidence="11 12" key="1">
    <citation type="submission" date="2017-08" db="EMBL/GenBank/DDBJ databases">
        <authorList>
            <person name="Park S.-J."/>
            <person name="Kim H."/>
        </authorList>
    </citation>
    <scope>NUCLEOTIDE SEQUENCE [LARGE SCALE GENOMIC DNA]</scope>
    <source>
        <strain evidence="12">ye3</strain>
    </source>
</reference>
<accession>A0A410GGB9</accession>
<dbReference type="GO" id="GO:0005886">
    <property type="term" value="C:plasma membrane"/>
    <property type="evidence" value="ECO:0007669"/>
    <property type="project" value="UniProtKB-SubCell"/>
</dbReference>
<comment type="subcellular location">
    <subcellularLocation>
        <location evidence="1 9">Cell membrane</location>
        <topology evidence="1 9">Multi-pass membrane protein</topology>
    </subcellularLocation>
</comment>
<evidence type="ECO:0000256" key="7">
    <source>
        <dbReference type="ARBA" id="ARBA00038151"/>
    </source>
</evidence>
<feature type="transmembrane region" description="Helical" evidence="10">
    <location>
        <begin position="63"/>
        <end position="83"/>
    </location>
</feature>
<evidence type="ECO:0000256" key="9">
    <source>
        <dbReference type="RuleBase" id="RU003942"/>
    </source>
</evidence>
<dbReference type="RefSeq" id="WP_128356339.1">
    <property type="nucleotide sequence ID" value="NZ_CP022987.1"/>
</dbReference>
<comment type="similarity">
    <text evidence="7">Belongs to the drug/metabolite transporter (DMT) superfamily. Small multidrug resistance (SMR) (TC 2.A.7.1) family. Gdx/SugE subfamily.</text>
</comment>
<dbReference type="GO" id="GO:0022857">
    <property type="term" value="F:transmembrane transporter activity"/>
    <property type="evidence" value="ECO:0007669"/>
    <property type="project" value="InterPro"/>
</dbReference>
<dbReference type="InterPro" id="IPR045324">
    <property type="entry name" value="Small_multidrug_res"/>
</dbReference>
<dbReference type="Pfam" id="PF00893">
    <property type="entry name" value="Multi_Drug_Res"/>
    <property type="match status" value="1"/>
</dbReference>
<evidence type="ECO:0000256" key="6">
    <source>
        <dbReference type="ARBA" id="ARBA00023136"/>
    </source>
</evidence>
<dbReference type="Proteomes" id="UP000283474">
    <property type="component" value="Chromosome"/>
</dbReference>
<keyword evidence="4 9" id="KW-0812">Transmembrane</keyword>
<proteinExistence type="inferred from homology"/>
<protein>
    <recommendedName>
        <fullName evidence="8">Guanidinium exporter</fullName>
    </recommendedName>
</protein>
<evidence type="ECO:0000256" key="2">
    <source>
        <dbReference type="ARBA" id="ARBA00022448"/>
    </source>
</evidence>
<evidence type="ECO:0000313" key="12">
    <source>
        <dbReference type="Proteomes" id="UP000283474"/>
    </source>
</evidence>
<name>A0A410GGB9_9BURK</name>
<dbReference type="SUPFAM" id="SSF103481">
    <property type="entry name" value="Multidrug resistance efflux transporter EmrE"/>
    <property type="match status" value="1"/>
</dbReference>
<dbReference type="InterPro" id="IPR000390">
    <property type="entry name" value="Small_drug/metabolite_transptr"/>
</dbReference>
<dbReference type="KEGG" id="pus:CKA81_16865"/>
<dbReference type="AlphaFoldDB" id="A0A410GGB9"/>
<feature type="transmembrane region" description="Helical" evidence="10">
    <location>
        <begin position="89"/>
        <end position="107"/>
    </location>
</feature>
<evidence type="ECO:0000256" key="1">
    <source>
        <dbReference type="ARBA" id="ARBA00004651"/>
    </source>
</evidence>
<dbReference type="InterPro" id="IPR037185">
    <property type="entry name" value="EmrE-like"/>
</dbReference>
<dbReference type="Gene3D" id="1.10.3730.20">
    <property type="match status" value="1"/>
</dbReference>
<evidence type="ECO:0000256" key="5">
    <source>
        <dbReference type="ARBA" id="ARBA00022989"/>
    </source>
</evidence>